<dbReference type="Proteomes" id="UP000053593">
    <property type="component" value="Unassembled WGS sequence"/>
</dbReference>
<organism evidence="1 2">
    <name type="scientific">Collybiopsis luxurians FD-317 M1</name>
    <dbReference type="NCBI Taxonomy" id="944289"/>
    <lineage>
        <taxon>Eukaryota</taxon>
        <taxon>Fungi</taxon>
        <taxon>Dikarya</taxon>
        <taxon>Basidiomycota</taxon>
        <taxon>Agaricomycotina</taxon>
        <taxon>Agaricomycetes</taxon>
        <taxon>Agaricomycetidae</taxon>
        <taxon>Agaricales</taxon>
        <taxon>Marasmiineae</taxon>
        <taxon>Omphalotaceae</taxon>
        <taxon>Collybiopsis</taxon>
        <taxon>Collybiopsis luxurians</taxon>
    </lineage>
</organism>
<evidence type="ECO:0000313" key="1">
    <source>
        <dbReference type="EMBL" id="KIK50768.1"/>
    </source>
</evidence>
<dbReference type="EMBL" id="KN834885">
    <property type="protein sequence ID" value="KIK50768.1"/>
    <property type="molecule type" value="Genomic_DNA"/>
</dbReference>
<dbReference type="AlphaFoldDB" id="A0A0D0C7L2"/>
<sequence length="129" mass="15004">MINRVYTSTTSHVIEPDPIEIQHRILAHNRICDFDFFSFLVPEFSKHLLSGLLTARLLLHFQEWDYQQEMSIYQDSQPEQAGSYLFFKHDLATSVSTMLYSDFGLDPIALPDEKDEVKRDEGLSPNSDY</sequence>
<keyword evidence="2" id="KW-1185">Reference proteome</keyword>
<name>A0A0D0C7L2_9AGAR</name>
<protein>
    <submittedName>
        <fullName evidence="1">Uncharacterized protein</fullName>
    </submittedName>
</protein>
<accession>A0A0D0C7L2</accession>
<proteinExistence type="predicted"/>
<reference evidence="1 2" key="1">
    <citation type="submission" date="2014-04" db="EMBL/GenBank/DDBJ databases">
        <title>Evolutionary Origins and Diversification of the Mycorrhizal Mutualists.</title>
        <authorList>
            <consortium name="DOE Joint Genome Institute"/>
            <consortium name="Mycorrhizal Genomics Consortium"/>
            <person name="Kohler A."/>
            <person name="Kuo A."/>
            <person name="Nagy L.G."/>
            <person name="Floudas D."/>
            <person name="Copeland A."/>
            <person name="Barry K.W."/>
            <person name="Cichocki N."/>
            <person name="Veneault-Fourrey C."/>
            <person name="LaButti K."/>
            <person name="Lindquist E.A."/>
            <person name="Lipzen A."/>
            <person name="Lundell T."/>
            <person name="Morin E."/>
            <person name="Murat C."/>
            <person name="Riley R."/>
            <person name="Ohm R."/>
            <person name="Sun H."/>
            <person name="Tunlid A."/>
            <person name="Henrissat B."/>
            <person name="Grigoriev I.V."/>
            <person name="Hibbett D.S."/>
            <person name="Martin F."/>
        </authorList>
    </citation>
    <scope>NUCLEOTIDE SEQUENCE [LARGE SCALE GENOMIC DNA]</scope>
    <source>
        <strain evidence="1 2">FD-317 M1</strain>
    </source>
</reference>
<evidence type="ECO:0000313" key="2">
    <source>
        <dbReference type="Proteomes" id="UP000053593"/>
    </source>
</evidence>
<dbReference type="HOGENOM" id="CLU_1949042_0_0_1"/>
<gene>
    <name evidence="1" type="ORF">GYMLUDRAFT_65140</name>
</gene>